<reference evidence="9" key="1">
    <citation type="journal article" date="2021" name="PeerJ">
        <title>Extensive microbial diversity within the chicken gut microbiome revealed by metagenomics and culture.</title>
        <authorList>
            <person name="Gilroy R."/>
            <person name="Ravi A."/>
            <person name="Getino M."/>
            <person name="Pursley I."/>
            <person name="Horton D.L."/>
            <person name="Alikhan N.F."/>
            <person name="Baker D."/>
            <person name="Gharbi K."/>
            <person name="Hall N."/>
            <person name="Watson M."/>
            <person name="Adriaenssens E.M."/>
            <person name="Foster-Nyarko E."/>
            <person name="Jarju S."/>
            <person name="Secka A."/>
            <person name="Antonio M."/>
            <person name="Oren A."/>
            <person name="Chaudhuri R.R."/>
            <person name="La Ragione R."/>
            <person name="Hildebrand F."/>
            <person name="Pallen M.J."/>
        </authorList>
    </citation>
    <scope>NUCLEOTIDE SEQUENCE</scope>
    <source>
        <strain evidence="9">CHK169-2315</strain>
    </source>
</reference>
<feature type="region of interest" description="Disordered" evidence="7">
    <location>
        <begin position="236"/>
        <end position="289"/>
    </location>
</feature>
<evidence type="ECO:0000256" key="2">
    <source>
        <dbReference type="ARBA" id="ARBA00022670"/>
    </source>
</evidence>
<evidence type="ECO:0000256" key="4">
    <source>
        <dbReference type="ARBA" id="ARBA00022801"/>
    </source>
</evidence>
<keyword evidence="4" id="KW-0378">Hydrolase</keyword>
<keyword evidence="3" id="KW-0732">Signal</keyword>
<evidence type="ECO:0000256" key="7">
    <source>
        <dbReference type="SAM" id="MobiDB-lite"/>
    </source>
</evidence>
<dbReference type="InterPro" id="IPR038765">
    <property type="entry name" value="Papain-like_cys_pep_sf"/>
</dbReference>
<evidence type="ECO:0000256" key="1">
    <source>
        <dbReference type="ARBA" id="ARBA00007074"/>
    </source>
</evidence>
<dbReference type="SUPFAM" id="SSF54001">
    <property type="entry name" value="Cysteine proteinases"/>
    <property type="match status" value="1"/>
</dbReference>
<dbReference type="GO" id="GO:0008234">
    <property type="term" value="F:cysteine-type peptidase activity"/>
    <property type="evidence" value="ECO:0007669"/>
    <property type="project" value="UniProtKB-KW"/>
</dbReference>
<feature type="compositionally biased region" description="Low complexity" evidence="7">
    <location>
        <begin position="236"/>
        <end position="272"/>
    </location>
</feature>
<proteinExistence type="inferred from homology"/>
<accession>A0A9D1PLE9</accession>
<dbReference type="PANTHER" id="PTHR47053:SF1">
    <property type="entry name" value="MUREIN DD-ENDOPEPTIDASE MEPH-RELATED"/>
    <property type="match status" value="1"/>
</dbReference>
<evidence type="ECO:0000256" key="5">
    <source>
        <dbReference type="ARBA" id="ARBA00022807"/>
    </source>
</evidence>
<dbReference type="InterPro" id="IPR057309">
    <property type="entry name" value="PcsB_CC"/>
</dbReference>
<dbReference type="PANTHER" id="PTHR47053">
    <property type="entry name" value="MUREIN DD-ENDOPEPTIDASE MEPH-RELATED"/>
    <property type="match status" value="1"/>
</dbReference>
<dbReference type="GO" id="GO:0006508">
    <property type="term" value="P:proteolysis"/>
    <property type="evidence" value="ECO:0007669"/>
    <property type="project" value="UniProtKB-KW"/>
</dbReference>
<dbReference type="InterPro" id="IPR051202">
    <property type="entry name" value="Peptidase_C40"/>
</dbReference>
<dbReference type="Pfam" id="PF24568">
    <property type="entry name" value="CC_PcsB"/>
    <property type="match status" value="1"/>
</dbReference>
<keyword evidence="2" id="KW-0645">Protease</keyword>
<keyword evidence="5" id="KW-0788">Thiol protease</keyword>
<evidence type="ECO:0000313" key="9">
    <source>
        <dbReference type="EMBL" id="HIV74212.1"/>
    </source>
</evidence>
<dbReference type="EMBL" id="DXHX01000055">
    <property type="protein sequence ID" value="HIV74212.1"/>
    <property type="molecule type" value="Genomic_DNA"/>
</dbReference>
<dbReference type="AlphaFoldDB" id="A0A9D1PLE9"/>
<dbReference type="InterPro" id="IPR000064">
    <property type="entry name" value="NLP_P60_dom"/>
</dbReference>
<comment type="similarity">
    <text evidence="1">Belongs to the peptidase C40 family.</text>
</comment>
<dbReference type="Proteomes" id="UP000823937">
    <property type="component" value="Unassembled WGS sequence"/>
</dbReference>
<dbReference type="Gene3D" id="3.90.1720.10">
    <property type="entry name" value="endopeptidase domain like (from Nostoc punctiforme)"/>
    <property type="match status" value="1"/>
</dbReference>
<evidence type="ECO:0000259" key="8">
    <source>
        <dbReference type="PROSITE" id="PS51935"/>
    </source>
</evidence>
<evidence type="ECO:0000313" key="10">
    <source>
        <dbReference type="Proteomes" id="UP000823937"/>
    </source>
</evidence>
<gene>
    <name evidence="9" type="ORF">H9895_03925</name>
</gene>
<feature type="domain" description="NlpC/P60" evidence="8">
    <location>
        <begin position="287"/>
        <end position="410"/>
    </location>
</feature>
<sequence length="411" mass="44542">MKKTLLTLSTVAVVSLGGVIIGSDAVGAEPSLDEINQKQDKVDSKLSKTEKKLAETLNKMKGINEEVARIETAIKANEKEQKKVKEAINTLNSEVDTINDRIEERNEILKERLASYQANGGNVQFMEVLLGSKDPIEFLSRVDAVTTITNSDIELIEANEKDKEKVEEKIDEQNDLKVELEGIASTMEEQKEEENKKVAQLKTEKDKYETEKSKLTSESSELKELEARVLAELAAPAEEVVETSTNESNASTVSTSNSNGSNNSEAATSTSSDTPKKEKKAKAPAYTGAGGSAISAGKQFIGRSSYVFGAKNPSAGQFDCSGFVSWAYEQEGISLPRSTAGMRSVGSKVDYSNAKPGDLVFFDTYKTDGHVGIYLGGGQFIGSQSGRGVEIVSMNNSYWSGVFSGHVRRVK</sequence>
<dbReference type="PROSITE" id="PS51935">
    <property type="entry name" value="NLPC_P60"/>
    <property type="match status" value="1"/>
</dbReference>
<organism evidence="9 10">
    <name type="scientific">Candidatus Pseudogracilibacillus intestinigallinarum</name>
    <dbReference type="NCBI Taxonomy" id="2838742"/>
    <lineage>
        <taxon>Bacteria</taxon>
        <taxon>Bacillati</taxon>
        <taxon>Bacillota</taxon>
        <taxon>Bacilli</taxon>
        <taxon>Bacillales</taxon>
        <taxon>Bacillaceae</taxon>
        <taxon>Pseudogracilibacillus</taxon>
    </lineage>
</organism>
<dbReference type="Pfam" id="PF00877">
    <property type="entry name" value="NLPC_P60"/>
    <property type="match status" value="1"/>
</dbReference>
<protein>
    <submittedName>
        <fullName evidence="9">C40 family peptidase</fullName>
    </submittedName>
</protein>
<feature type="compositionally biased region" description="Basic and acidic residues" evidence="7">
    <location>
        <begin position="193"/>
        <end position="221"/>
    </location>
</feature>
<dbReference type="Gene3D" id="6.10.250.3150">
    <property type="match status" value="1"/>
</dbReference>
<feature type="coiled-coil region" evidence="6">
    <location>
        <begin position="32"/>
        <end position="119"/>
    </location>
</feature>
<reference evidence="9" key="2">
    <citation type="submission" date="2021-04" db="EMBL/GenBank/DDBJ databases">
        <authorList>
            <person name="Gilroy R."/>
        </authorList>
    </citation>
    <scope>NUCLEOTIDE SEQUENCE</scope>
    <source>
        <strain evidence="9">CHK169-2315</strain>
    </source>
</reference>
<evidence type="ECO:0000256" key="3">
    <source>
        <dbReference type="ARBA" id="ARBA00022729"/>
    </source>
</evidence>
<keyword evidence="6" id="KW-0175">Coiled coil</keyword>
<name>A0A9D1PLE9_9BACI</name>
<dbReference type="SUPFAM" id="SSF57997">
    <property type="entry name" value="Tropomyosin"/>
    <property type="match status" value="1"/>
</dbReference>
<comment type="caution">
    <text evidence="9">The sequence shown here is derived from an EMBL/GenBank/DDBJ whole genome shotgun (WGS) entry which is preliminary data.</text>
</comment>
<evidence type="ECO:0000256" key="6">
    <source>
        <dbReference type="SAM" id="Coils"/>
    </source>
</evidence>
<feature type="region of interest" description="Disordered" evidence="7">
    <location>
        <begin position="185"/>
        <end position="221"/>
    </location>
</feature>